<evidence type="ECO:0000313" key="2">
    <source>
        <dbReference type="Ensembl" id="ENSCAFP00030006938.1"/>
    </source>
</evidence>
<protein>
    <submittedName>
        <fullName evidence="2">Uncharacterized protein</fullName>
    </submittedName>
</protein>
<evidence type="ECO:0000256" key="1">
    <source>
        <dbReference type="SAM" id="MobiDB-lite"/>
    </source>
</evidence>
<evidence type="ECO:0000313" key="3">
    <source>
        <dbReference type="Proteomes" id="UP000694429"/>
    </source>
</evidence>
<dbReference type="Ensembl" id="ENSCAFT00030007909.1">
    <property type="protein sequence ID" value="ENSCAFP00030006938.1"/>
    <property type="gene ID" value="ENSCAFG00030004298.1"/>
</dbReference>
<organism evidence="2 3">
    <name type="scientific">Canis lupus familiaris</name>
    <name type="common">Dog</name>
    <name type="synonym">Canis familiaris</name>
    <dbReference type="NCBI Taxonomy" id="9615"/>
    <lineage>
        <taxon>Eukaryota</taxon>
        <taxon>Metazoa</taxon>
        <taxon>Chordata</taxon>
        <taxon>Craniata</taxon>
        <taxon>Vertebrata</taxon>
        <taxon>Euteleostomi</taxon>
        <taxon>Mammalia</taxon>
        <taxon>Eutheria</taxon>
        <taxon>Laurasiatheria</taxon>
        <taxon>Carnivora</taxon>
        <taxon>Caniformia</taxon>
        <taxon>Canidae</taxon>
        <taxon>Canis</taxon>
    </lineage>
</organism>
<feature type="compositionally biased region" description="Low complexity" evidence="1">
    <location>
        <begin position="37"/>
        <end position="52"/>
    </location>
</feature>
<name>A0A8C0M658_CANLF</name>
<proteinExistence type="predicted"/>
<dbReference type="Proteomes" id="UP000694429">
    <property type="component" value="Chromosome 18"/>
</dbReference>
<sequence>MGLGLKARLHRGPRNRSPIPTLTPTHRQPQGSPPWTAGSSGSPPRAAPRSGSLLERHRGEEKHTRAYEKLPLELQDDGSDSRSPCVNLQLSIHDRHSFAYKRGRASHSRRKGPHCERPLTQQDAAQRGQDHRRAQLTFTGLDPTPTASALTPHAGTGPVVSPPRCLHTFIIFSDDATFEEWFSPRPAPKGPCSGGLPRDPSPSPVPGPCHRHPLHHCSSLQDHP</sequence>
<feature type="region of interest" description="Disordered" evidence="1">
    <location>
        <begin position="1"/>
        <end position="85"/>
    </location>
</feature>
<reference evidence="2" key="2">
    <citation type="submission" date="2025-08" db="UniProtKB">
        <authorList>
            <consortium name="Ensembl"/>
        </authorList>
    </citation>
    <scope>IDENTIFICATION</scope>
</reference>
<dbReference type="AlphaFoldDB" id="A0A8C0M658"/>
<reference evidence="2" key="1">
    <citation type="submission" date="2019-03" db="EMBL/GenBank/DDBJ databases">
        <authorList>
            <person name="Warren W.C."/>
            <person name="Johnson G.S."/>
        </authorList>
    </citation>
    <scope>NUCLEOTIDE SEQUENCE [LARGE SCALE GENOMIC DNA]</scope>
    <source>
        <strain evidence="2">Basenji</strain>
    </source>
</reference>
<accession>A0A8C0M658</accession>
<feature type="region of interest" description="Disordered" evidence="1">
    <location>
        <begin position="183"/>
        <end position="224"/>
    </location>
</feature>
<feature type="compositionally biased region" description="Polar residues" evidence="1">
    <location>
        <begin position="18"/>
        <end position="30"/>
    </location>
</feature>
<feature type="compositionally biased region" description="Basic and acidic residues" evidence="1">
    <location>
        <begin position="54"/>
        <end position="71"/>
    </location>
</feature>